<dbReference type="AlphaFoldDB" id="A0A383D259"/>
<gene>
    <name evidence="1" type="ORF">METZ01_LOCUS491490</name>
</gene>
<protein>
    <submittedName>
        <fullName evidence="1">Uncharacterized protein</fullName>
    </submittedName>
</protein>
<organism evidence="1">
    <name type="scientific">marine metagenome</name>
    <dbReference type="NCBI Taxonomy" id="408172"/>
    <lineage>
        <taxon>unclassified sequences</taxon>
        <taxon>metagenomes</taxon>
        <taxon>ecological metagenomes</taxon>
    </lineage>
</organism>
<proteinExistence type="predicted"/>
<evidence type="ECO:0000313" key="1">
    <source>
        <dbReference type="EMBL" id="SVE38636.1"/>
    </source>
</evidence>
<reference evidence="1" key="1">
    <citation type="submission" date="2018-05" db="EMBL/GenBank/DDBJ databases">
        <authorList>
            <person name="Lanie J.A."/>
            <person name="Ng W.-L."/>
            <person name="Kazmierczak K.M."/>
            <person name="Andrzejewski T.M."/>
            <person name="Davidsen T.M."/>
            <person name="Wayne K.J."/>
            <person name="Tettelin H."/>
            <person name="Glass J.I."/>
            <person name="Rusch D."/>
            <person name="Podicherti R."/>
            <person name="Tsui H.-C.T."/>
            <person name="Winkler M.E."/>
        </authorList>
    </citation>
    <scope>NUCLEOTIDE SEQUENCE</scope>
</reference>
<accession>A0A383D259</accession>
<sequence>MLNIVKNLFAMDNNVNSAVIDDDKRWKTELNLVTSQLDQEDPLYKGKLWFYNQFYLFITDRTMAHPNPGIREDQEYKWTLPDNIVIDNGRDWFHPAHSEELIFQLNECKDRYLQGKISIDQYCQKREELQKKDNQFVHLFRY</sequence>
<name>A0A383D259_9ZZZZ</name>
<dbReference type="EMBL" id="UINC01213730">
    <property type="protein sequence ID" value="SVE38636.1"/>
    <property type="molecule type" value="Genomic_DNA"/>
</dbReference>